<reference evidence="2 3" key="1">
    <citation type="submission" date="2018-06" db="EMBL/GenBank/DDBJ databases">
        <authorList>
            <consortium name="Pathogen Informatics"/>
            <person name="Doyle S."/>
        </authorList>
    </citation>
    <scope>NUCLEOTIDE SEQUENCE [LARGE SCALE GENOMIC DNA]</scope>
    <source>
        <strain evidence="2 3">NCTC13296</strain>
    </source>
</reference>
<keyword evidence="3" id="KW-1185">Reference proteome</keyword>
<evidence type="ECO:0000313" key="3">
    <source>
        <dbReference type="Proteomes" id="UP000254569"/>
    </source>
</evidence>
<name>A0A379LVE7_9NOCA</name>
<organism evidence="2 3">
    <name type="scientific">Rhodococcus gordoniae</name>
    <dbReference type="NCBI Taxonomy" id="223392"/>
    <lineage>
        <taxon>Bacteria</taxon>
        <taxon>Bacillati</taxon>
        <taxon>Actinomycetota</taxon>
        <taxon>Actinomycetes</taxon>
        <taxon>Mycobacteriales</taxon>
        <taxon>Nocardiaceae</taxon>
        <taxon>Rhodococcus</taxon>
    </lineage>
</organism>
<feature type="transmembrane region" description="Helical" evidence="1">
    <location>
        <begin position="38"/>
        <end position="59"/>
    </location>
</feature>
<dbReference type="AlphaFoldDB" id="A0A379LVE7"/>
<protein>
    <submittedName>
        <fullName evidence="2">Uncharacterized protein</fullName>
    </submittedName>
</protein>
<dbReference type="EMBL" id="UGVI01000001">
    <property type="protein sequence ID" value="SUE14007.1"/>
    <property type="molecule type" value="Genomic_DNA"/>
</dbReference>
<keyword evidence="1" id="KW-1133">Transmembrane helix</keyword>
<dbReference type="PROSITE" id="PS51257">
    <property type="entry name" value="PROKAR_LIPOPROTEIN"/>
    <property type="match status" value="1"/>
</dbReference>
<feature type="transmembrane region" description="Helical" evidence="1">
    <location>
        <begin position="149"/>
        <end position="168"/>
    </location>
</feature>
<dbReference type="OrthoDB" id="5119624at2"/>
<evidence type="ECO:0000256" key="1">
    <source>
        <dbReference type="SAM" id="Phobius"/>
    </source>
</evidence>
<keyword evidence="1" id="KW-0472">Membrane</keyword>
<evidence type="ECO:0000313" key="2">
    <source>
        <dbReference type="EMBL" id="SUE14007.1"/>
    </source>
</evidence>
<gene>
    <name evidence="2" type="ORF">NCTC13296_00840</name>
</gene>
<proteinExistence type="predicted"/>
<feature type="transmembrane region" description="Helical" evidence="1">
    <location>
        <begin position="126"/>
        <end position="143"/>
    </location>
</feature>
<keyword evidence="1" id="KW-0812">Transmembrane</keyword>
<accession>A0A379LVE7</accession>
<dbReference type="RefSeq" id="WP_016935677.1">
    <property type="nucleotide sequence ID" value="NZ_LPZN01000071.1"/>
</dbReference>
<dbReference type="Proteomes" id="UP000254569">
    <property type="component" value="Unassembled WGS sequence"/>
</dbReference>
<sequence>MTERTVRLVHRAALVLTVVVACTNAVLAALDVFAPATALKVWLGFELPLGVLVLIVGAVRIRVLRRSEAPWARVLDELVGRVPATLMRAELRSYRALWLLIRGRRVDAGPGVTTIGYTRGTMSVPIAWLVASVIEIAVVHILVPWEWLRWTLSIVSVCSLLPLVGWLADRVVNPHLLTRDGLVLRAGHQVVAHIGADNLQRCTPRHRFRPTETRVDGEVLFLPGPDGTNLDLMLAEPVDVLLPAFFEHRRRPALVSRVSIHVDDPAVARRVLDAALLT</sequence>